<organism evidence="7 8">
    <name type="scientific">Reyranella humidisoli</name>
    <dbReference type="NCBI Taxonomy" id="2849149"/>
    <lineage>
        <taxon>Bacteria</taxon>
        <taxon>Pseudomonadati</taxon>
        <taxon>Pseudomonadota</taxon>
        <taxon>Alphaproteobacteria</taxon>
        <taxon>Hyphomicrobiales</taxon>
        <taxon>Reyranellaceae</taxon>
        <taxon>Reyranella</taxon>
    </lineage>
</organism>
<protein>
    <submittedName>
        <fullName evidence="7">TetR/AcrR family transcriptional regulator</fullName>
    </submittedName>
</protein>
<keyword evidence="2 4" id="KW-0238">DNA-binding</keyword>
<feature type="DNA-binding region" description="H-T-H motif" evidence="4">
    <location>
        <begin position="42"/>
        <end position="61"/>
    </location>
</feature>
<reference evidence="7 8" key="1">
    <citation type="submission" date="2021-06" db="EMBL/GenBank/DDBJ databases">
        <authorList>
            <person name="Lee D.H."/>
        </authorList>
    </citation>
    <scope>NUCLEOTIDE SEQUENCE [LARGE SCALE GENOMIC DNA]</scope>
    <source>
        <strain evidence="7 8">MMS21-HV4-11</strain>
    </source>
</reference>
<comment type="caution">
    <text evidence="7">The sequence shown here is derived from an EMBL/GenBank/DDBJ whole genome shotgun (WGS) entry which is preliminary data.</text>
</comment>
<dbReference type="PROSITE" id="PS50977">
    <property type="entry name" value="HTH_TETR_2"/>
    <property type="match status" value="1"/>
</dbReference>
<name>A0ABS6IS59_9HYPH</name>
<dbReference type="InterPro" id="IPR023772">
    <property type="entry name" value="DNA-bd_HTH_TetR-type_CS"/>
</dbReference>
<evidence type="ECO:0000259" key="6">
    <source>
        <dbReference type="PROSITE" id="PS50977"/>
    </source>
</evidence>
<proteinExistence type="predicted"/>
<accession>A0ABS6IS59</accession>
<gene>
    <name evidence="7" type="ORF">KQ910_25745</name>
</gene>
<evidence type="ECO:0000256" key="3">
    <source>
        <dbReference type="ARBA" id="ARBA00023163"/>
    </source>
</evidence>
<evidence type="ECO:0000313" key="8">
    <source>
        <dbReference type="Proteomes" id="UP000727907"/>
    </source>
</evidence>
<evidence type="ECO:0000313" key="7">
    <source>
        <dbReference type="EMBL" id="MBU8877198.1"/>
    </source>
</evidence>
<keyword evidence="8" id="KW-1185">Reference proteome</keyword>
<evidence type="ECO:0000256" key="1">
    <source>
        <dbReference type="ARBA" id="ARBA00023015"/>
    </source>
</evidence>
<dbReference type="InterPro" id="IPR025996">
    <property type="entry name" value="MT1864/Rv1816-like_C"/>
</dbReference>
<evidence type="ECO:0000256" key="5">
    <source>
        <dbReference type="SAM" id="MobiDB-lite"/>
    </source>
</evidence>
<keyword evidence="1" id="KW-0805">Transcription regulation</keyword>
<feature type="region of interest" description="Disordered" evidence="5">
    <location>
        <begin position="1"/>
        <end position="20"/>
    </location>
</feature>
<dbReference type="PANTHER" id="PTHR30055">
    <property type="entry name" value="HTH-TYPE TRANSCRIPTIONAL REGULATOR RUTR"/>
    <property type="match status" value="1"/>
</dbReference>
<keyword evidence="3" id="KW-0804">Transcription</keyword>
<evidence type="ECO:0000256" key="4">
    <source>
        <dbReference type="PROSITE-ProRule" id="PRU00335"/>
    </source>
</evidence>
<dbReference type="PANTHER" id="PTHR30055:SF234">
    <property type="entry name" value="HTH-TYPE TRANSCRIPTIONAL REGULATOR BETI"/>
    <property type="match status" value="1"/>
</dbReference>
<dbReference type="InterPro" id="IPR050109">
    <property type="entry name" value="HTH-type_TetR-like_transc_reg"/>
</dbReference>
<dbReference type="EMBL" id="JAHOPB010000003">
    <property type="protein sequence ID" value="MBU8877198.1"/>
    <property type="molecule type" value="Genomic_DNA"/>
</dbReference>
<feature type="domain" description="HTH tetR-type" evidence="6">
    <location>
        <begin position="19"/>
        <end position="79"/>
    </location>
</feature>
<dbReference type="Pfam" id="PF13305">
    <property type="entry name" value="TetR_C_33"/>
    <property type="match status" value="1"/>
</dbReference>
<dbReference type="InterPro" id="IPR001647">
    <property type="entry name" value="HTH_TetR"/>
</dbReference>
<dbReference type="RefSeq" id="WP_216966694.1">
    <property type="nucleotide sequence ID" value="NZ_JAHOPB010000003.1"/>
</dbReference>
<sequence length="220" mass="24525">MNAFSTAATGGRKKRGEGHTRREEILQAAKELFLELGYEATTIRRIADRVGVSAPALYLYFQDKEQMMLALCDQTFGYLIESISEIEATVREPRERIRRFGEAYLKFGLAHPDEYKLVFLGSNIPESIRKLGHRMPTDDPTRPGIGGAIVFQRLVAIIAEAETSGLKLNYPADTCAELCWMAMHGVASALILKADFPWSNRDLLGTGMLDIVMKGIIRAD</sequence>
<dbReference type="PROSITE" id="PS01081">
    <property type="entry name" value="HTH_TETR_1"/>
    <property type="match status" value="1"/>
</dbReference>
<dbReference type="Proteomes" id="UP000727907">
    <property type="component" value="Unassembled WGS sequence"/>
</dbReference>
<dbReference type="Pfam" id="PF00440">
    <property type="entry name" value="TetR_N"/>
    <property type="match status" value="1"/>
</dbReference>
<evidence type="ECO:0000256" key="2">
    <source>
        <dbReference type="ARBA" id="ARBA00023125"/>
    </source>
</evidence>